<dbReference type="Proteomes" id="UP000426444">
    <property type="component" value="Chromosome"/>
</dbReference>
<dbReference type="InterPro" id="IPR000160">
    <property type="entry name" value="GGDEF_dom"/>
</dbReference>
<protein>
    <recommendedName>
        <fullName evidence="2">GGDEF domain-containing protein</fullName>
    </recommendedName>
</protein>
<evidence type="ECO:0000313" key="3">
    <source>
        <dbReference type="EMBL" id="QGU00303.1"/>
    </source>
</evidence>
<dbReference type="PANTHER" id="PTHR45138:SF6">
    <property type="entry name" value="DIGUANYLATE CYCLASE DGCN"/>
    <property type="match status" value="1"/>
</dbReference>
<dbReference type="NCBIfam" id="TIGR00254">
    <property type="entry name" value="GGDEF"/>
    <property type="match status" value="1"/>
</dbReference>
<dbReference type="KEGG" id="salq:SYNTR_1709"/>
<dbReference type="CDD" id="cd01949">
    <property type="entry name" value="GGDEF"/>
    <property type="match status" value="1"/>
</dbReference>
<dbReference type="SMART" id="SM00267">
    <property type="entry name" value="GGDEF"/>
    <property type="match status" value="1"/>
</dbReference>
<dbReference type="PANTHER" id="PTHR45138">
    <property type="entry name" value="REGULATORY COMPONENTS OF SENSORY TRANSDUCTION SYSTEM"/>
    <property type="match status" value="1"/>
</dbReference>
<keyword evidence="4" id="KW-1185">Reference proteome</keyword>
<name>A0A6I6DJN7_9FIRM</name>
<feature type="transmembrane region" description="Helical" evidence="1">
    <location>
        <begin position="15"/>
        <end position="32"/>
    </location>
</feature>
<dbReference type="AlphaFoldDB" id="A0A6I6DJN7"/>
<sequence length="266" mass="30522">MLYELLITFKSTDTVILLLILAILANILLKLVKVDLLMKDKVLIALLVVGLFCLLASLAINFANKSYFQSIVFNLVFYIFLVLGATTIIIYIHKALGEIIYLATYDQLTGIYNKNNLHKMLKNKIMIAQKRNRPLSILFIDINNFKSINDDLGHEAGDIILYSVVQEIKKHIRKTDIFIRYGGDEFILILPETNKDDAEQIALRVEKQIINLEIDLNISISYGIANFPEDAKHTNELIEIADSRMYQHKNYIKAQPNEHSKVNLRQ</sequence>
<dbReference type="Pfam" id="PF00990">
    <property type="entry name" value="GGDEF"/>
    <property type="match status" value="1"/>
</dbReference>
<evidence type="ECO:0000313" key="4">
    <source>
        <dbReference type="Proteomes" id="UP000426444"/>
    </source>
</evidence>
<dbReference type="Gene3D" id="3.30.70.270">
    <property type="match status" value="1"/>
</dbReference>
<keyword evidence="1" id="KW-1133">Transmembrane helix</keyword>
<dbReference type="FunFam" id="3.30.70.270:FF:000001">
    <property type="entry name" value="Diguanylate cyclase domain protein"/>
    <property type="match status" value="1"/>
</dbReference>
<gene>
    <name evidence="3" type="ORF">SYNTR_1709</name>
</gene>
<dbReference type="EMBL" id="CP046457">
    <property type="protein sequence ID" value="QGU00303.1"/>
    <property type="molecule type" value="Genomic_DNA"/>
</dbReference>
<reference evidence="4" key="1">
    <citation type="journal article" date="2019" name="Microbiology">
        <title>Complete Genome Sequence of an Uncultured Bacterium of the Candidate Phylum Bipolaricaulota.</title>
        <authorList>
            <person name="Kadnikov V.V."/>
            <person name="Mardanov A.V."/>
            <person name="Beletsky A.V."/>
            <person name="Frank Y.A."/>
            <person name="Karnachuk O.V."/>
            <person name="Ravin N.V."/>
        </authorList>
    </citation>
    <scope>NUCLEOTIDE SEQUENCE [LARGE SCALE GENOMIC DNA]</scope>
</reference>
<dbReference type="InterPro" id="IPR050469">
    <property type="entry name" value="Diguanylate_Cyclase"/>
</dbReference>
<dbReference type="GO" id="GO:0043709">
    <property type="term" value="P:cell adhesion involved in single-species biofilm formation"/>
    <property type="evidence" value="ECO:0007669"/>
    <property type="project" value="TreeGrafter"/>
</dbReference>
<feature type="transmembrane region" description="Helical" evidence="1">
    <location>
        <begin position="44"/>
        <end position="63"/>
    </location>
</feature>
<dbReference type="RefSeq" id="WP_156204106.1">
    <property type="nucleotide sequence ID" value="NZ_CP046457.1"/>
</dbReference>
<evidence type="ECO:0000259" key="2">
    <source>
        <dbReference type="PROSITE" id="PS50887"/>
    </source>
</evidence>
<dbReference type="SUPFAM" id="SSF55073">
    <property type="entry name" value="Nucleotide cyclase"/>
    <property type="match status" value="1"/>
</dbReference>
<dbReference type="OrthoDB" id="9783388at2"/>
<dbReference type="InterPro" id="IPR029787">
    <property type="entry name" value="Nucleotide_cyclase"/>
</dbReference>
<keyword evidence="1" id="KW-0812">Transmembrane</keyword>
<dbReference type="GO" id="GO:1902201">
    <property type="term" value="P:negative regulation of bacterial-type flagellum-dependent cell motility"/>
    <property type="evidence" value="ECO:0007669"/>
    <property type="project" value="TreeGrafter"/>
</dbReference>
<dbReference type="InterPro" id="IPR043128">
    <property type="entry name" value="Rev_trsase/Diguanyl_cyclase"/>
</dbReference>
<evidence type="ECO:0000256" key="1">
    <source>
        <dbReference type="SAM" id="Phobius"/>
    </source>
</evidence>
<organism evidence="3 4">
    <name type="scientific">Candidatus Syntrophocurvum alkaliphilum</name>
    <dbReference type="NCBI Taxonomy" id="2293317"/>
    <lineage>
        <taxon>Bacteria</taxon>
        <taxon>Bacillati</taxon>
        <taxon>Bacillota</taxon>
        <taxon>Clostridia</taxon>
        <taxon>Eubacteriales</taxon>
        <taxon>Syntrophomonadaceae</taxon>
        <taxon>Candidatus Syntrophocurvum</taxon>
    </lineage>
</organism>
<accession>A0A6I6DJN7</accession>
<feature type="transmembrane region" description="Helical" evidence="1">
    <location>
        <begin position="75"/>
        <end position="92"/>
    </location>
</feature>
<keyword evidence="1" id="KW-0472">Membrane</keyword>
<proteinExistence type="predicted"/>
<dbReference type="PROSITE" id="PS50887">
    <property type="entry name" value="GGDEF"/>
    <property type="match status" value="1"/>
</dbReference>
<dbReference type="GO" id="GO:0005886">
    <property type="term" value="C:plasma membrane"/>
    <property type="evidence" value="ECO:0007669"/>
    <property type="project" value="TreeGrafter"/>
</dbReference>
<feature type="domain" description="GGDEF" evidence="2">
    <location>
        <begin position="133"/>
        <end position="266"/>
    </location>
</feature>
<dbReference type="GO" id="GO:0052621">
    <property type="term" value="F:diguanylate cyclase activity"/>
    <property type="evidence" value="ECO:0007669"/>
    <property type="project" value="TreeGrafter"/>
</dbReference>